<evidence type="ECO:0000313" key="3">
    <source>
        <dbReference type="EMBL" id="MBL0371276.1"/>
    </source>
</evidence>
<dbReference type="PROSITE" id="PS00531">
    <property type="entry name" value="RNASE_T2_2"/>
    <property type="match status" value="1"/>
</dbReference>
<dbReference type="PANTHER" id="PTHR11240:SF22">
    <property type="entry name" value="RIBONUCLEASE T2"/>
    <property type="match status" value="1"/>
</dbReference>
<evidence type="ECO:0000256" key="2">
    <source>
        <dbReference type="RuleBase" id="RU004328"/>
    </source>
</evidence>
<dbReference type="InterPro" id="IPR036430">
    <property type="entry name" value="RNase_T2-like_sf"/>
</dbReference>
<dbReference type="GO" id="GO:0033897">
    <property type="term" value="F:ribonuclease T2 activity"/>
    <property type="evidence" value="ECO:0007669"/>
    <property type="project" value="InterPro"/>
</dbReference>
<proteinExistence type="inferred from homology"/>
<dbReference type="InterPro" id="IPR039378">
    <property type="entry name" value="RNase_T2_prok"/>
</dbReference>
<dbReference type="AlphaFoldDB" id="A0A936YN23"/>
<dbReference type="InterPro" id="IPR001568">
    <property type="entry name" value="RNase_T2-like"/>
</dbReference>
<protein>
    <submittedName>
        <fullName evidence="3">Ribonuclease</fullName>
    </submittedName>
</protein>
<accession>A0A936YN23</accession>
<evidence type="ECO:0000256" key="1">
    <source>
        <dbReference type="ARBA" id="ARBA00007469"/>
    </source>
</evidence>
<name>A0A936YN23_9HYPH</name>
<reference evidence="3" key="1">
    <citation type="submission" date="2021-01" db="EMBL/GenBank/DDBJ databases">
        <title>Rhizobium sp. strain KVB221 16S ribosomal RNA gene Genome sequencing and assembly.</title>
        <authorList>
            <person name="Kang M."/>
        </authorList>
    </citation>
    <scope>NUCLEOTIDE SEQUENCE</scope>
    <source>
        <strain evidence="3">KVB221</strain>
    </source>
</reference>
<evidence type="ECO:0000313" key="4">
    <source>
        <dbReference type="Proteomes" id="UP000633219"/>
    </source>
</evidence>
<comment type="caution">
    <text evidence="3">The sequence shown here is derived from an EMBL/GenBank/DDBJ whole genome shotgun (WGS) entry which is preliminary data.</text>
</comment>
<dbReference type="RefSeq" id="WP_201653705.1">
    <property type="nucleotide sequence ID" value="NZ_JAEQNC010000002.1"/>
</dbReference>
<dbReference type="PANTHER" id="PTHR11240">
    <property type="entry name" value="RIBONUCLEASE T2"/>
    <property type="match status" value="1"/>
</dbReference>
<keyword evidence="4" id="KW-1185">Reference proteome</keyword>
<dbReference type="InterPro" id="IPR033130">
    <property type="entry name" value="RNase_T2_His_AS_2"/>
</dbReference>
<dbReference type="GO" id="GO:0003723">
    <property type="term" value="F:RNA binding"/>
    <property type="evidence" value="ECO:0007669"/>
    <property type="project" value="InterPro"/>
</dbReference>
<organism evidence="3 4">
    <name type="scientific">Rhizobium setariae</name>
    <dbReference type="NCBI Taxonomy" id="2801340"/>
    <lineage>
        <taxon>Bacteria</taxon>
        <taxon>Pseudomonadati</taxon>
        <taxon>Pseudomonadota</taxon>
        <taxon>Alphaproteobacteria</taxon>
        <taxon>Hyphomicrobiales</taxon>
        <taxon>Rhizobiaceae</taxon>
        <taxon>Rhizobium/Agrobacterium group</taxon>
        <taxon>Rhizobium</taxon>
    </lineage>
</organism>
<dbReference type="Proteomes" id="UP000633219">
    <property type="component" value="Unassembled WGS sequence"/>
</dbReference>
<dbReference type="SUPFAM" id="SSF55895">
    <property type="entry name" value="Ribonuclease Rh-like"/>
    <property type="match status" value="1"/>
</dbReference>
<dbReference type="GO" id="GO:0006401">
    <property type="term" value="P:RNA catabolic process"/>
    <property type="evidence" value="ECO:0007669"/>
    <property type="project" value="TreeGrafter"/>
</dbReference>
<dbReference type="CDD" id="cd01062">
    <property type="entry name" value="RNase_T2_prok"/>
    <property type="match status" value="1"/>
</dbReference>
<dbReference type="Pfam" id="PF00445">
    <property type="entry name" value="Ribonuclease_T2"/>
    <property type="match status" value="1"/>
</dbReference>
<sequence>MRQGLLTWLLGLLLAAHLSLIDAGRAKAADFDYYVLSLSWSPSWCSERDPGGRTSQCNGKRRYGFIAHGLWPQNERSWPENCESPEPGRVPDALARSLNDIIPSAGLAGHEWRKHGTCSGLSQRAYFNTLRAAYAKIVLPQVIFNGAIDRNISTDQIESLMIRANPGLKRDALAVTCDDGQISELRICMTKSLGFTSCPAVDRRACRQRNISIPAIQ</sequence>
<gene>
    <name evidence="3" type="ORF">JJB09_04475</name>
</gene>
<dbReference type="EMBL" id="JAEQNC010000002">
    <property type="protein sequence ID" value="MBL0371276.1"/>
    <property type="molecule type" value="Genomic_DNA"/>
</dbReference>
<comment type="similarity">
    <text evidence="1 2">Belongs to the RNase T2 family.</text>
</comment>
<dbReference type="Gene3D" id="3.90.730.10">
    <property type="entry name" value="Ribonuclease T2-like"/>
    <property type="match status" value="1"/>
</dbReference>